<feature type="coiled-coil region" evidence="1">
    <location>
        <begin position="2"/>
        <end position="36"/>
    </location>
</feature>
<keyword evidence="1" id="KW-0175">Coiled coil</keyword>
<dbReference type="AlphaFoldDB" id="A0AB33BXS4"/>
<evidence type="ECO:0000313" key="2">
    <source>
        <dbReference type="EMBL" id="ARI84642.1"/>
    </source>
</evidence>
<dbReference type="EMBL" id="CP020771">
    <property type="protein sequence ID" value="ARI84642.1"/>
    <property type="molecule type" value="Genomic_DNA"/>
</dbReference>
<keyword evidence="3" id="KW-1185">Reference proteome</keyword>
<reference evidence="2 3" key="1">
    <citation type="journal article" date="2018" name="Harmful Algae">
        <title>The highly heterogeneous methylated genomes and diverse restriction-modification systems of bloom-forming Microcystis.</title>
        <authorList>
            <person name="Zhao L."/>
            <person name="Song Y."/>
            <person name="Li L."/>
            <person name="Gan N."/>
            <person name="Brand J.J."/>
            <person name="Song L."/>
        </authorList>
    </citation>
    <scope>NUCLEOTIDE SEQUENCE [LARGE SCALE GENOMIC DNA]</scope>
    <source>
        <strain evidence="2 3">PCC 7806SL</strain>
    </source>
</reference>
<dbReference type="Proteomes" id="UP000192439">
    <property type="component" value="Chromosome"/>
</dbReference>
<accession>A0AB33BXS4</accession>
<protein>
    <submittedName>
        <fullName evidence="2">Uncharacterized protein</fullName>
    </submittedName>
</protein>
<name>A0AB33BXS4_MICA7</name>
<evidence type="ECO:0000256" key="1">
    <source>
        <dbReference type="SAM" id="Coils"/>
    </source>
</evidence>
<evidence type="ECO:0000313" key="3">
    <source>
        <dbReference type="Proteomes" id="UP000192439"/>
    </source>
</evidence>
<sequence length="43" mass="4923">MIEKLSSQLSKTEIELTEKKQLIEKLSSQLSQSQTELTEKTVN</sequence>
<gene>
    <name evidence="2" type="ORF">BH695_5363</name>
</gene>
<organism evidence="2 3">
    <name type="scientific">Microcystis aeruginosa PCC 7806SL</name>
    <dbReference type="NCBI Taxonomy" id="1903187"/>
    <lineage>
        <taxon>Bacteria</taxon>
        <taxon>Bacillati</taxon>
        <taxon>Cyanobacteriota</taxon>
        <taxon>Cyanophyceae</taxon>
        <taxon>Oscillatoriophycideae</taxon>
        <taxon>Chroococcales</taxon>
        <taxon>Microcystaceae</taxon>
        <taxon>Microcystis</taxon>
    </lineage>
</organism>
<proteinExistence type="predicted"/>